<gene>
    <name evidence="2" type="ORF">GCM10011385_31580</name>
</gene>
<name>A0A916RX14_9HYPH</name>
<keyword evidence="3" id="KW-1185">Reference proteome</keyword>
<dbReference type="Proteomes" id="UP000636264">
    <property type="component" value="Unassembled WGS sequence"/>
</dbReference>
<comment type="caution">
    <text evidence="2">The sequence shown here is derived from an EMBL/GenBank/DDBJ whole genome shotgun (WGS) entry which is preliminary data.</text>
</comment>
<sequence>MYIGGGNNSRGGSNSYGVNRADKVNRDGTKDAANKDLFDRVRDAAQHIAVNTSSIGPAGASYGCGSCHDPYGDRSRSHSRGKPTNFV</sequence>
<dbReference type="EMBL" id="BMIF01000010">
    <property type="protein sequence ID" value="GGA75231.1"/>
    <property type="molecule type" value="Genomic_DNA"/>
</dbReference>
<feature type="compositionally biased region" description="Basic and acidic residues" evidence="1">
    <location>
        <begin position="20"/>
        <end position="35"/>
    </location>
</feature>
<evidence type="ECO:0000313" key="2">
    <source>
        <dbReference type="EMBL" id="GGA75231.1"/>
    </source>
</evidence>
<reference evidence="2" key="2">
    <citation type="submission" date="2020-09" db="EMBL/GenBank/DDBJ databases">
        <authorList>
            <person name="Sun Q."/>
            <person name="Zhou Y."/>
        </authorList>
    </citation>
    <scope>NUCLEOTIDE SEQUENCE</scope>
    <source>
        <strain evidence="2">CGMCC 1.15320</strain>
    </source>
</reference>
<protein>
    <submittedName>
        <fullName evidence="2">Uncharacterized protein</fullName>
    </submittedName>
</protein>
<evidence type="ECO:0000313" key="3">
    <source>
        <dbReference type="Proteomes" id="UP000636264"/>
    </source>
</evidence>
<feature type="region of interest" description="Disordered" evidence="1">
    <location>
        <begin position="1"/>
        <end position="35"/>
    </location>
</feature>
<reference evidence="2" key="1">
    <citation type="journal article" date="2014" name="Int. J. Syst. Evol. Microbiol.">
        <title>Complete genome sequence of Corynebacterium casei LMG S-19264T (=DSM 44701T), isolated from a smear-ripened cheese.</title>
        <authorList>
            <consortium name="US DOE Joint Genome Institute (JGI-PGF)"/>
            <person name="Walter F."/>
            <person name="Albersmeier A."/>
            <person name="Kalinowski J."/>
            <person name="Ruckert C."/>
        </authorList>
    </citation>
    <scope>NUCLEOTIDE SEQUENCE</scope>
    <source>
        <strain evidence="2">CGMCC 1.15320</strain>
    </source>
</reference>
<feature type="region of interest" description="Disordered" evidence="1">
    <location>
        <begin position="55"/>
        <end position="87"/>
    </location>
</feature>
<organism evidence="2 3">
    <name type="scientific">Nitratireductor aestuarii</name>
    <dbReference type="NCBI Taxonomy" id="1735103"/>
    <lineage>
        <taxon>Bacteria</taxon>
        <taxon>Pseudomonadati</taxon>
        <taxon>Pseudomonadota</taxon>
        <taxon>Alphaproteobacteria</taxon>
        <taxon>Hyphomicrobiales</taxon>
        <taxon>Phyllobacteriaceae</taxon>
        <taxon>Nitratireductor</taxon>
    </lineage>
</organism>
<accession>A0A916RX14</accession>
<proteinExistence type="predicted"/>
<dbReference type="AlphaFoldDB" id="A0A916RX14"/>
<evidence type="ECO:0000256" key="1">
    <source>
        <dbReference type="SAM" id="MobiDB-lite"/>
    </source>
</evidence>